<sequence>MSARPNSESVSRSPFLLTADTLYDLLEVNPEQPLRHLVHVARGVRGVFPPLVLSLAARDGATLGTGARDELRRMAERSTCYERLAQDLTSMDGVRVIKGPSLARHYPPELIRPVGDLDVVAPDEASLWRAAHRVLRKHPVTEVDLSVIRDGQRRHLLLSLWWPAADPLLDKGLRVEISTFAFAGEPGVVPLRSNLPDDQAVADLLALAEERFQRPFTAKDLIDLTYALTAPTAPDPDALALAADNYRLSPELLELGEAVLVHPALAPAVPAALLDRLRSLTPAEVARRGDRRPLEQLAKADQSVEERLAQGLPAYGFSLSGAPRIRDQKAMTWHDVGGIVIARTPVADFLMVTGEVVDPDRHDIALHWLNNQAELTQPHRVRDHHDPTYRTPTYVQLVVDIGTRL</sequence>
<dbReference type="EMBL" id="BAAARY010000029">
    <property type="protein sequence ID" value="GAA2531847.1"/>
    <property type="molecule type" value="Genomic_DNA"/>
</dbReference>
<protein>
    <submittedName>
        <fullName evidence="1">Uncharacterized protein</fullName>
    </submittedName>
</protein>
<evidence type="ECO:0000313" key="2">
    <source>
        <dbReference type="Proteomes" id="UP001499978"/>
    </source>
</evidence>
<reference evidence="1 2" key="1">
    <citation type="journal article" date="2019" name="Int. J. Syst. Evol. Microbiol.">
        <title>The Global Catalogue of Microorganisms (GCM) 10K type strain sequencing project: providing services to taxonomists for standard genome sequencing and annotation.</title>
        <authorList>
            <consortium name="The Broad Institute Genomics Platform"/>
            <consortium name="The Broad Institute Genome Sequencing Center for Infectious Disease"/>
            <person name="Wu L."/>
            <person name="Ma J."/>
        </authorList>
    </citation>
    <scope>NUCLEOTIDE SEQUENCE [LARGE SCALE GENOMIC DNA]</scope>
    <source>
        <strain evidence="1 2">JCM 3367</strain>
    </source>
</reference>
<comment type="caution">
    <text evidence="1">The sequence shown here is derived from an EMBL/GenBank/DDBJ whole genome shotgun (WGS) entry which is preliminary data.</text>
</comment>
<proteinExistence type="predicted"/>
<gene>
    <name evidence="1" type="ORF">GCM10010201_34150</name>
</gene>
<dbReference type="RefSeq" id="WP_344174333.1">
    <property type="nucleotide sequence ID" value="NZ_BAAARY010000029.1"/>
</dbReference>
<organism evidence="1 2">
    <name type="scientific">Pilimelia columellifera subsp. columellifera</name>
    <dbReference type="NCBI Taxonomy" id="706583"/>
    <lineage>
        <taxon>Bacteria</taxon>
        <taxon>Bacillati</taxon>
        <taxon>Actinomycetota</taxon>
        <taxon>Actinomycetes</taxon>
        <taxon>Micromonosporales</taxon>
        <taxon>Micromonosporaceae</taxon>
        <taxon>Pilimelia</taxon>
    </lineage>
</organism>
<keyword evidence="2" id="KW-1185">Reference proteome</keyword>
<accession>A0ABN3NSW1</accession>
<dbReference type="Proteomes" id="UP001499978">
    <property type="component" value="Unassembled WGS sequence"/>
</dbReference>
<evidence type="ECO:0000313" key="1">
    <source>
        <dbReference type="EMBL" id="GAA2531847.1"/>
    </source>
</evidence>
<name>A0ABN3NSW1_9ACTN</name>